<evidence type="ECO:0000256" key="1">
    <source>
        <dbReference type="ARBA" id="ARBA00001946"/>
    </source>
</evidence>
<dbReference type="PROSITE" id="PS00723">
    <property type="entry name" value="POLYPRENYL_SYNTHASE_1"/>
    <property type="match status" value="1"/>
</dbReference>
<protein>
    <recommendedName>
        <fullName evidence="4">Farnesyl diphosphate synthase</fullName>
        <ecNumber evidence="3">2.5.1.10</ecNumber>
    </recommendedName>
    <alternativeName>
        <fullName evidence="10">(2E,6E)-farnesyl diphosphate synthase</fullName>
    </alternativeName>
    <alternativeName>
        <fullName evidence="9">Geranyltranstransferase</fullName>
    </alternativeName>
</protein>
<dbReference type="PANTHER" id="PTHR43281:SF1">
    <property type="entry name" value="FARNESYL DIPHOSPHATE SYNTHASE"/>
    <property type="match status" value="1"/>
</dbReference>
<dbReference type="PROSITE" id="PS00444">
    <property type="entry name" value="POLYPRENYL_SYNTHASE_2"/>
    <property type="match status" value="1"/>
</dbReference>
<dbReference type="InterPro" id="IPR053378">
    <property type="entry name" value="Prenyl_diphosphate_synthase"/>
</dbReference>
<dbReference type="FunFam" id="1.10.600.10:FF:000001">
    <property type="entry name" value="Geranylgeranyl diphosphate synthase"/>
    <property type="match status" value="1"/>
</dbReference>
<dbReference type="GO" id="GO:0046872">
    <property type="term" value="F:metal ion binding"/>
    <property type="evidence" value="ECO:0007669"/>
    <property type="project" value="UniProtKB-KW"/>
</dbReference>
<keyword evidence="14" id="KW-1185">Reference proteome</keyword>
<evidence type="ECO:0000256" key="12">
    <source>
        <dbReference type="RuleBase" id="RU004466"/>
    </source>
</evidence>
<gene>
    <name evidence="13" type="ORF">LY60_03545</name>
</gene>
<dbReference type="OrthoDB" id="9805316at2"/>
<sequence length="296" mass="33127">MEFKNWMDEKVLKIEECLRTIIKEEKNPQKVIYESMNYSLLCGGKRLRPVLMLGTYELFKDNAEEIIPFACAMEMIHTYSLIHDDLPAMDNDDYRRGRLSNHKKFGEATGILAGDGLLNRAFETGLEAALKSKVEITSAVKALYEIAKSSGADGMIGGQIVDIYGHDKISSVEELKYMYSLKTGAIIKSSVKAGAILGGADENQLRALETYADNIGIAFQIEDDILDVTSTQEKLGKKIGSDIANDKVTYLSFSTIEKSRKDVEQFTDEAIKSLEMFGDRAKHLIELAKYLTNRDH</sequence>
<organism evidence="13 14">
    <name type="scientific">Sedimentibacter saalensis</name>
    <dbReference type="NCBI Taxonomy" id="130788"/>
    <lineage>
        <taxon>Bacteria</taxon>
        <taxon>Bacillati</taxon>
        <taxon>Bacillota</taxon>
        <taxon>Tissierellia</taxon>
        <taxon>Sedimentibacter</taxon>
    </lineage>
</organism>
<keyword evidence="6" id="KW-0479">Metal-binding</keyword>
<name>A0A562J196_9FIRM</name>
<evidence type="ECO:0000256" key="10">
    <source>
        <dbReference type="ARBA" id="ARBA00032873"/>
    </source>
</evidence>
<keyword evidence="7" id="KW-0460">Magnesium</keyword>
<dbReference type="SFLD" id="SFLDG01017">
    <property type="entry name" value="Polyprenyl_Transferase_Like"/>
    <property type="match status" value="1"/>
</dbReference>
<evidence type="ECO:0000256" key="5">
    <source>
        <dbReference type="ARBA" id="ARBA00022679"/>
    </source>
</evidence>
<comment type="caution">
    <text evidence="13">The sequence shown here is derived from an EMBL/GenBank/DDBJ whole genome shotgun (WGS) entry which is preliminary data.</text>
</comment>
<dbReference type="GO" id="GO:0005737">
    <property type="term" value="C:cytoplasm"/>
    <property type="evidence" value="ECO:0007669"/>
    <property type="project" value="UniProtKB-ARBA"/>
</dbReference>
<evidence type="ECO:0000256" key="3">
    <source>
        <dbReference type="ARBA" id="ARBA00012439"/>
    </source>
</evidence>
<dbReference type="InterPro" id="IPR008949">
    <property type="entry name" value="Isoprenoid_synthase_dom_sf"/>
</dbReference>
<dbReference type="Gene3D" id="1.10.600.10">
    <property type="entry name" value="Farnesyl Diphosphate Synthase"/>
    <property type="match status" value="1"/>
</dbReference>
<evidence type="ECO:0000313" key="14">
    <source>
        <dbReference type="Proteomes" id="UP000315343"/>
    </source>
</evidence>
<dbReference type="InterPro" id="IPR000092">
    <property type="entry name" value="Polyprenyl_synt"/>
</dbReference>
<evidence type="ECO:0000256" key="2">
    <source>
        <dbReference type="ARBA" id="ARBA00006706"/>
    </source>
</evidence>
<dbReference type="GO" id="GO:0016114">
    <property type="term" value="P:terpenoid biosynthetic process"/>
    <property type="evidence" value="ECO:0007669"/>
    <property type="project" value="UniProtKB-ARBA"/>
</dbReference>
<dbReference type="NCBIfam" id="NF045485">
    <property type="entry name" value="FPPsyn"/>
    <property type="match status" value="1"/>
</dbReference>
<dbReference type="Proteomes" id="UP000315343">
    <property type="component" value="Unassembled WGS sequence"/>
</dbReference>
<dbReference type="RefSeq" id="WP_145086845.1">
    <property type="nucleotide sequence ID" value="NZ_JBCFAR010000003.1"/>
</dbReference>
<accession>A0A562J196</accession>
<dbReference type="EMBL" id="VLKH01000015">
    <property type="protein sequence ID" value="TWH76917.1"/>
    <property type="molecule type" value="Genomic_DNA"/>
</dbReference>
<evidence type="ECO:0000256" key="6">
    <source>
        <dbReference type="ARBA" id="ARBA00022723"/>
    </source>
</evidence>
<dbReference type="CDD" id="cd00685">
    <property type="entry name" value="Trans_IPPS_HT"/>
    <property type="match status" value="1"/>
</dbReference>
<evidence type="ECO:0000256" key="7">
    <source>
        <dbReference type="ARBA" id="ARBA00022842"/>
    </source>
</evidence>
<comment type="cofactor">
    <cofactor evidence="1">
        <name>Mg(2+)</name>
        <dbReference type="ChEBI" id="CHEBI:18420"/>
    </cofactor>
</comment>
<dbReference type="Pfam" id="PF00348">
    <property type="entry name" value="polyprenyl_synt"/>
    <property type="match status" value="1"/>
</dbReference>
<dbReference type="SUPFAM" id="SSF48576">
    <property type="entry name" value="Terpenoid synthases"/>
    <property type="match status" value="1"/>
</dbReference>
<evidence type="ECO:0000256" key="8">
    <source>
        <dbReference type="ARBA" id="ARBA00023229"/>
    </source>
</evidence>
<evidence type="ECO:0000256" key="9">
    <source>
        <dbReference type="ARBA" id="ARBA00032380"/>
    </source>
</evidence>
<dbReference type="AlphaFoldDB" id="A0A562J196"/>
<proteinExistence type="inferred from homology"/>
<keyword evidence="8" id="KW-0414">Isoprene biosynthesis</keyword>
<dbReference type="InterPro" id="IPR033749">
    <property type="entry name" value="Polyprenyl_synt_CS"/>
</dbReference>
<evidence type="ECO:0000256" key="11">
    <source>
        <dbReference type="ARBA" id="ARBA00049399"/>
    </source>
</evidence>
<reference evidence="13 14" key="1">
    <citation type="submission" date="2019-07" db="EMBL/GenBank/DDBJ databases">
        <title>Genomic Encyclopedia of Type Strains, Phase I: the one thousand microbial genomes (KMG-I) project.</title>
        <authorList>
            <person name="Kyrpides N."/>
        </authorList>
    </citation>
    <scope>NUCLEOTIDE SEQUENCE [LARGE SCALE GENOMIC DNA]</scope>
    <source>
        <strain evidence="13 14">DSM 13558</strain>
    </source>
</reference>
<dbReference type="SFLD" id="SFLDS00005">
    <property type="entry name" value="Isoprenoid_Synthase_Type_I"/>
    <property type="match status" value="1"/>
</dbReference>
<comment type="similarity">
    <text evidence="2 12">Belongs to the FPP/GGPP synthase family.</text>
</comment>
<comment type="catalytic activity">
    <reaction evidence="11">
        <text>isopentenyl diphosphate + (2E)-geranyl diphosphate = (2E,6E)-farnesyl diphosphate + diphosphate</text>
        <dbReference type="Rhea" id="RHEA:19361"/>
        <dbReference type="ChEBI" id="CHEBI:33019"/>
        <dbReference type="ChEBI" id="CHEBI:58057"/>
        <dbReference type="ChEBI" id="CHEBI:128769"/>
        <dbReference type="ChEBI" id="CHEBI:175763"/>
        <dbReference type="EC" id="2.5.1.10"/>
    </reaction>
</comment>
<dbReference type="PANTHER" id="PTHR43281">
    <property type="entry name" value="FARNESYL DIPHOSPHATE SYNTHASE"/>
    <property type="match status" value="1"/>
</dbReference>
<evidence type="ECO:0000313" key="13">
    <source>
        <dbReference type="EMBL" id="TWH76917.1"/>
    </source>
</evidence>
<dbReference type="GO" id="GO:0004337">
    <property type="term" value="F:(2E,6E)-farnesyl diphosphate synthase activity"/>
    <property type="evidence" value="ECO:0007669"/>
    <property type="project" value="UniProtKB-EC"/>
</dbReference>
<dbReference type="EC" id="2.5.1.10" evidence="3"/>
<evidence type="ECO:0000256" key="4">
    <source>
        <dbReference type="ARBA" id="ARBA00015100"/>
    </source>
</evidence>
<keyword evidence="5 12" id="KW-0808">Transferase</keyword>